<evidence type="ECO:0000256" key="3">
    <source>
        <dbReference type="ARBA" id="ARBA00022475"/>
    </source>
</evidence>
<evidence type="ECO:0000256" key="2">
    <source>
        <dbReference type="ARBA" id="ARBA00022448"/>
    </source>
</evidence>
<proteinExistence type="inferred from homology"/>
<keyword evidence="2" id="KW-0813">Transport</keyword>
<feature type="transmembrane region" description="Helical" evidence="10">
    <location>
        <begin position="93"/>
        <end position="114"/>
    </location>
</feature>
<evidence type="ECO:0000256" key="1">
    <source>
        <dbReference type="ARBA" id="ARBA00004429"/>
    </source>
</evidence>
<dbReference type="eggNOG" id="COG3090">
    <property type="taxonomic scope" value="Bacteria"/>
</dbReference>
<accession>D6SNK5</accession>
<gene>
    <name evidence="12" type="ORF">Dthio_PD1682</name>
</gene>
<keyword evidence="4" id="KW-0997">Cell inner membrane</keyword>
<dbReference type="InterPro" id="IPR007387">
    <property type="entry name" value="TRAP_DctQ"/>
</dbReference>
<evidence type="ECO:0000313" key="12">
    <source>
        <dbReference type="EMBL" id="EFI34331.1"/>
    </source>
</evidence>
<dbReference type="Proteomes" id="UP000005496">
    <property type="component" value="Unassembled WGS sequence"/>
</dbReference>
<dbReference type="GO" id="GO:0022857">
    <property type="term" value="F:transmembrane transporter activity"/>
    <property type="evidence" value="ECO:0007669"/>
    <property type="project" value="TreeGrafter"/>
</dbReference>
<dbReference type="AlphaFoldDB" id="D6SNK5"/>
<feature type="transmembrane region" description="Helical" evidence="10">
    <location>
        <begin position="61"/>
        <end position="86"/>
    </location>
</feature>
<evidence type="ECO:0000256" key="8">
    <source>
        <dbReference type="ARBA" id="ARBA00038436"/>
    </source>
</evidence>
<evidence type="ECO:0000259" key="11">
    <source>
        <dbReference type="Pfam" id="PF04290"/>
    </source>
</evidence>
<organism evidence="12 13">
    <name type="scientific">Desulfonatronospira thiodismutans ASO3-1</name>
    <dbReference type="NCBI Taxonomy" id="555779"/>
    <lineage>
        <taxon>Bacteria</taxon>
        <taxon>Pseudomonadati</taxon>
        <taxon>Thermodesulfobacteriota</taxon>
        <taxon>Desulfovibrionia</taxon>
        <taxon>Desulfovibrionales</taxon>
        <taxon>Desulfonatronovibrionaceae</taxon>
        <taxon>Desulfonatronospira</taxon>
    </lineage>
</organism>
<keyword evidence="6 10" id="KW-1133">Transmembrane helix</keyword>
<feature type="compositionally biased region" description="Basic and acidic residues" evidence="9">
    <location>
        <begin position="179"/>
        <end position="188"/>
    </location>
</feature>
<dbReference type="EMBL" id="ACJN02000002">
    <property type="protein sequence ID" value="EFI34331.1"/>
    <property type="molecule type" value="Genomic_DNA"/>
</dbReference>
<sequence length="188" mass="21033">MTGKIINGVDALCSRIDAVVGIIAFCALLTMITAISMQIVFRVYFQALPWSEELSRYMLVWLTFLGATMAYRRGLHITVTFVVGLLPDIVRRLIRTATIAASIFFFAAGMWYALSYIEFQSGQVTASLRLPIPLIYSVMPFSFAVMILYGLHALLLEMFPGHQPGYRGKKAEGQGQDSQPRDGNKQWP</sequence>
<evidence type="ECO:0000256" key="4">
    <source>
        <dbReference type="ARBA" id="ARBA00022519"/>
    </source>
</evidence>
<name>D6SNK5_9BACT</name>
<evidence type="ECO:0000256" key="7">
    <source>
        <dbReference type="ARBA" id="ARBA00023136"/>
    </source>
</evidence>
<dbReference type="OrthoDB" id="5454104at2"/>
<dbReference type="PANTHER" id="PTHR35011:SF2">
    <property type="entry name" value="2,3-DIKETO-L-GULONATE TRAP TRANSPORTER SMALL PERMEASE PROTEIN YIAM"/>
    <property type="match status" value="1"/>
</dbReference>
<reference evidence="12" key="1">
    <citation type="submission" date="2010-05" db="EMBL/GenBank/DDBJ databases">
        <title>The draft genome of Desulfonatronospira thiodismutans ASO3-1.</title>
        <authorList>
            <consortium name="US DOE Joint Genome Institute (JGI-PGF)"/>
            <person name="Lucas S."/>
            <person name="Copeland A."/>
            <person name="Lapidus A."/>
            <person name="Cheng J.-F."/>
            <person name="Bruce D."/>
            <person name="Goodwin L."/>
            <person name="Pitluck S."/>
            <person name="Chertkov O."/>
            <person name="Brettin T."/>
            <person name="Detter J.C."/>
            <person name="Han C."/>
            <person name="Land M.L."/>
            <person name="Hauser L."/>
            <person name="Kyrpides N."/>
            <person name="Mikhailova N."/>
            <person name="Muyzer G."/>
            <person name="Woyke T."/>
        </authorList>
    </citation>
    <scope>NUCLEOTIDE SEQUENCE [LARGE SCALE GENOMIC DNA]</scope>
    <source>
        <strain evidence="12">ASO3-1</strain>
    </source>
</reference>
<dbReference type="PANTHER" id="PTHR35011">
    <property type="entry name" value="2,3-DIKETO-L-GULONATE TRAP TRANSPORTER SMALL PERMEASE PROTEIN YIAM"/>
    <property type="match status" value="1"/>
</dbReference>
<keyword evidence="13" id="KW-1185">Reference proteome</keyword>
<keyword evidence="7 10" id="KW-0472">Membrane</keyword>
<evidence type="ECO:0000256" key="10">
    <source>
        <dbReference type="SAM" id="Phobius"/>
    </source>
</evidence>
<evidence type="ECO:0000256" key="5">
    <source>
        <dbReference type="ARBA" id="ARBA00022692"/>
    </source>
</evidence>
<feature type="region of interest" description="Disordered" evidence="9">
    <location>
        <begin position="166"/>
        <end position="188"/>
    </location>
</feature>
<comment type="similarity">
    <text evidence="8">Belongs to the TRAP transporter small permease family.</text>
</comment>
<comment type="caution">
    <text evidence="12">The sequence shown here is derived from an EMBL/GenBank/DDBJ whole genome shotgun (WGS) entry which is preliminary data.</text>
</comment>
<evidence type="ECO:0000256" key="6">
    <source>
        <dbReference type="ARBA" id="ARBA00022989"/>
    </source>
</evidence>
<protein>
    <submittedName>
        <fullName evidence="12">Tripartite ATP-independent periplasmic transporter DctQ component</fullName>
    </submittedName>
</protein>
<feature type="domain" description="Tripartite ATP-independent periplasmic transporters DctQ component" evidence="11">
    <location>
        <begin position="31"/>
        <end position="155"/>
    </location>
</feature>
<dbReference type="InterPro" id="IPR055348">
    <property type="entry name" value="DctQ"/>
</dbReference>
<feature type="transmembrane region" description="Helical" evidence="10">
    <location>
        <begin position="20"/>
        <end position="41"/>
    </location>
</feature>
<dbReference type="GO" id="GO:0015740">
    <property type="term" value="P:C4-dicarboxylate transport"/>
    <property type="evidence" value="ECO:0007669"/>
    <property type="project" value="TreeGrafter"/>
</dbReference>
<dbReference type="Pfam" id="PF04290">
    <property type="entry name" value="DctQ"/>
    <property type="match status" value="1"/>
</dbReference>
<evidence type="ECO:0000313" key="13">
    <source>
        <dbReference type="Proteomes" id="UP000005496"/>
    </source>
</evidence>
<keyword evidence="5 10" id="KW-0812">Transmembrane</keyword>
<feature type="transmembrane region" description="Helical" evidence="10">
    <location>
        <begin position="134"/>
        <end position="156"/>
    </location>
</feature>
<keyword evidence="3" id="KW-1003">Cell membrane</keyword>
<dbReference type="RefSeq" id="WP_008869659.1">
    <property type="nucleotide sequence ID" value="NZ_ACJN02000002.1"/>
</dbReference>
<dbReference type="GO" id="GO:0005886">
    <property type="term" value="C:plasma membrane"/>
    <property type="evidence" value="ECO:0007669"/>
    <property type="project" value="UniProtKB-SubCell"/>
</dbReference>
<evidence type="ECO:0000256" key="9">
    <source>
        <dbReference type="SAM" id="MobiDB-lite"/>
    </source>
</evidence>
<comment type="subcellular location">
    <subcellularLocation>
        <location evidence="1">Cell inner membrane</location>
        <topology evidence="1">Multi-pass membrane protein</topology>
    </subcellularLocation>
</comment>